<dbReference type="EMBL" id="JAZGQO010000002">
    <property type="protein sequence ID" value="KAK6190647.1"/>
    <property type="molecule type" value="Genomic_DNA"/>
</dbReference>
<evidence type="ECO:0000256" key="2">
    <source>
        <dbReference type="ARBA" id="ARBA00022729"/>
    </source>
</evidence>
<dbReference type="Gene3D" id="2.170.140.10">
    <property type="entry name" value="Chitin binding domain"/>
    <property type="match status" value="8"/>
</dbReference>
<evidence type="ECO:0000313" key="8">
    <source>
        <dbReference type="EMBL" id="KAK6190647.1"/>
    </source>
</evidence>
<dbReference type="InterPro" id="IPR036508">
    <property type="entry name" value="Chitin-bd_dom_sf"/>
</dbReference>
<feature type="domain" description="Chitin-binding type-2" evidence="7">
    <location>
        <begin position="316"/>
        <end position="372"/>
    </location>
</feature>
<dbReference type="SMART" id="SM00494">
    <property type="entry name" value="ChtBD2"/>
    <property type="match status" value="8"/>
</dbReference>
<dbReference type="AlphaFoldDB" id="A0AAN8K8E9"/>
<protein>
    <recommendedName>
        <fullName evidence="7">Chitin-binding type-2 domain-containing protein</fullName>
    </recommendedName>
</protein>
<organism evidence="8 9">
    <name type="scientific">Patella caerulea</name>
    <name type="common">Rayed Mediterranean limpet</name>
    <dbReference type="NCBI Taxonomy" id="87958"/>
    <lineage>
        <taxon>Eukaryota</taxon>
        <taxon>Metazoa</taxon>
        <taxon>Spiralia</taxon>
        <taxon>Lophotrochozoa</taxon>
        <taxon>Mollusca</taxon>
        <taxon>Gastropoda</taxon>
        <taxon>Patellogastropoda</taxon>
        <taxon>Patelloidea</taxon>
        <taxon>Patellidae</taxon>
        <taxon>Patella</taxon>
    </lineage>
</organism>
<feature type="chain" id="PRO_5042950305" description="Chitin-binding type-2 domain-containing protein" evidence="6">
    <location>
        <begin position="19"/>
        <end position="809"/>
    </location>
</feature>
<gene>
    <name evidence="8" type="ORF">SNE40_002465</name>
</gene>
<evidence type="ECO:0000256" key="3">
    <source>
        <dbReference type="ARBA" id="ARBA00022737"/>
    </source>
</evidence>
<feature type="domain" description="Chitin-binding type-2" evidence="7">
    <location>
        <begin position="20"/>
        <end position="76"/>
    </location>
</feature>
<dbReference type="InterPro" id="IPR051940">
    <property type="entry name" value="Chitin_bind-dev_reg"/>
</dbReference>
<dbReference type="GO" id="GO:0005576">
    <property type="term" value="C:extracellular region"/>
    <property type="evidence" value="ECO:0007669"/>
    <property type="project" value="InterPro"/>
</dbReference>
<proteinExistence type="predicted"/>
<evidence type="ECO:0000256" key="1">
    <source>
        <dbReference type="ARBA" id="ARBA00022669"/>
    </source>
</evidence>
<feature type="domain" description="Chitin-binding type-2" evidence="7">
    <location>
        <begin position="752"/>
        <end position="807"/>
    </location>
</feature>
<dbReference type="Pfam" id="PF01607">
    <property type="entry name" value="CBM_14"/>
    <property type="match status" value="8"/>
</dbReference>
<accession>A0AAN8K8E9</accession>
<feature type="domain" description="Chitin-binding type-2" evidence="7">
    <location>
        <begin position="243"/>
        <end position="299"/>
    </location>
</feature>
<dbReference type="SUPFAM" id="SSF57625">
    <property type="entry name" value="Invertebrate chitin-binding proteins"/>
    <property type="match status" value="8"/>
</dbReference>
<feature type="signal peptide" evidence="6">
    <location>
        <begin position="1"/>
        <end position="18"/>
    </location>
</feature>
<keyword evidence="2 6" id="KW-0732">Signal</keyword>
<dbReference type="Proteomes" id="UP001347796">
    <property type="component" value="Unassembled WGS sequence"/>
</dbReference>
<evidence type="ECO:0000256" key="5">
    <source>
        <dbReference type="ARBA" id="ARBA00023180"/>
    </source>
</evidence>
<sequence length="809" mass="91524">MWISYIISTVLVISHVTCHQFLCPTIDGLYPHPTDCDKYYQCSNRIGTQHHCVPGTYWSESNTVCSWPDDVPECDKRGRRVLPSSSKNNKVDITEEKGVPTELRDDARLTTVLDNQGINQSVPFHATDFKPSVAPAASAVDTSPGIRDTEDVPASTTISYAAESFFSDFRCPNREGFYRDPYNCRNYYYCNNWASYKRLCPPQEFFDYDTLGCAPKSEVEGCLYFGEPVNMEVLIPATPGKVRFDCPKDHGYYPDLDDCSFYFECILGNAFRRQCMHGTLFDRVRNKCTWENLVRDCTSLTRGDKDTITKGSVVVDFDCPKPDGYYRKPDNCRAYYHCIDNNAALLECESGSLFDVYLGKCTWSKMVSDCDENDKPIGTSKVQHAADIQQNKSNEQALVQRPAQTTEYTYLDTTVSDYTKNIVYPAGSIFDFACPLPNGLFRDEENCAIFYHCLSDVPYKGYCRRGHGFDTDMMMCISVDKIPGCESQQVDEQTKSLESAEVAILEAVTPEDKPAVSILEAVEPEDKPPVSILEAMTPPEKVLNVGVIDYRSFKCPEEEGYFRDIEDCAVYYFCTKWKVYQHQCKPGTIFDMVKHTCTWPHLVDGCDGTKESLNLDSTAANTGLNFENTEIIFKEPLYATVPAETIEQHGESLPDINAITEASSVTFVCPPIFDGFYGDPISCSRFYRCIGGKMYTFSCPRGTYFDNLRFLCNFESEVTDCTAGGIRNTIISQNDEGESSFDHSPPDFNAANLQCPERDGVFAHPRSCSKFMYCTKYIPKIYECPRDLVYNIHIHTCDYPDDVVCKLYD</sequence>
<evidence type="ECO:0000256" key="6">
    <source>
        <dbReference type="SAM" id="SignalP"/>
    </source>
</evidence>
<keyword evidence="4" id="KW-1015">Disulfide bond</keyword>
<evidence type="ECO:0000259" key="7">
    <source>
        <dbReference type="PROSITE" id="PS50940"/>
    </source>
</evidence>
<reference evidence="8 9" key="1">
    <citation type="submission" date="2024-01" db="EMBL/GenBank/DDBJ databases">
        <title>The genome of the rayed Mediterranean limpet Patella caerulea (Linnaeus, 1758).</title>
        <authorList>
            <person name="Anh-Thu Weber A."/>
            <person name="Halstead-Nussloch G."/>
        </authorList>
    </citation>
    <scope>NUCLEOTIDE SEQUENCE [LARGE SCALE GENOMIC DNA]</scope>
    <source>
        <strain evidence="8">AATW-2023a</strain>
        <tissue evidence="8">Whole specimen</tissue>
    </source>
</reference>
<feature type="domain" description="Chitin-binding type-2" evidence="7">
    <location>
        <begin position="666"/>
        <end position="723"/>
    </location>
</feature>
<keyword evidence="1" id="KW-0147">Chitin-binding</keyword>
<dbReference type="PANTHER" id="PTHR23301:SF0">
    <property type="entry name" value="CHITIN-BINDING TYPE-2 DOMAIN-CONTAINING PROTEIN-RELATED"/>
    <property type="match status" value="1"/>
</dbReference>
<dbReference type="PANTHER" id="PTHR23301">
    <property type="entry name" value="CHITIN BINDING PERITROPHIN-A"/>
    <property type="match status" value="1"/>
</dbReference>
<name>A0AAN8K8E9_PATCE</name>
<keyword evidence="5" id="KW-0325">Glycoprotein</keyword>
<comment type="caution">
    <text evidence="8">The sequence shown here is derived from an EMBL/GenBank/DDBJ whole genome shotgun (WGS) entry which is preliminary data.</text>
</comment>
<evidence type="ECO:0000256" key="4">
    <source>
        <dbReference type="ARBA" id="ARBA00023157"/>
    </source>
</evidence>
<feature type="domain" description="Chitin-binding type-2" evidence="7">
    <location>
        <begin position="431"/>
        <end position="487"/>
    </location>
</feature>
<dbReference type="GO" id="GO:0008061">
    <property type="term" value="F:chitin binding"/>
    <property type="evidence" value="ECO:0007669"/>
    <property type="project" value="UniProtKB-KW"/>
</dbReference>
<keyword evidence="9" id="KW-1185">Reference proteome</keyword>
<feature type="domain" description="Chitin-binding type-2" evidence="7">
    <location>
        <begin position="168"/>
        <end position="224"/>
    </location>
</feature>
<feature type="domain" description="Chitin-binding type-2" evidence="7">
    <location>
        <begin position="552"/>
        <end position="608"/>
    </location>
</feature>
<keyword evidence="3" id="KW-0677">Repeat</keyword>
<evidence type="ECO:0000313" key="9">
    <source>
        <dbReference type="Proteomes" id="UP001347796"/>
    </source>
</evidence>
<dbReference type="PROSITE" id="PS50940">
    <property type="entry name" value="CHIT_BIND_II"/>
    <property type="match status" value="8"/>
</dbReference>
<dbReference type="InterPro" id="IPR002557">
    <property type="entry name" value="Chitin-bd_dom"/>
</dbReference>